<accession>A0A8S5PNJ2</accession>
<name>A0A8S5PNJ2_9CAUD</name>
<protein>
    <submittedName>
        <fullName evidence="1">Uncharacterized protein</fullName>
    </submittedName>
</protein>
<sequence length="306" mass="36208">MSNSTVKEGINPIVEIDPQEFVHADEWIPAPEDMIFKTTKGIIVTNVSEYFGAEQNMKLDAFVLSTKRSYNSPAMREHIVQYLNYFEKFYDTDRLLFSTYCKIKYMIDYEPTYNKDMFFFDIMKYIVRGPLEYLTTQMTSENYTLNLNYKSRTSSSLQYNNTHAMLLMKISVQMNQIIPLLCHFMYARKIQNTNDFLFEIYDKLIDNPDIDIYGKLYETAYSNVVRHVKQNQIIWNKQDIRGIDPVTHSIQCVQNILINIICKYDFSKNLVHYNYSSILRNTGYQITNIEYEYAFVSLSSSKRDED</sequence>
<evidence type="ECO:0000313" key="1">
    <source>
        <dbReference type="EMBL" id="DAE08670.1"/>
    </source>
</evidence>
<dbReference type="EMBL" id="BK015472">
    <property type="protein sequence ID" value="DAE08670.1"/>
    <property type="molecule type" value="Genomic_DNA"/>
</dbReference>
<proteinExistence type="predicted"/>
<reference evidence="1" key="1">
    <citation type="journal article" date="2021" name="Proc. Natl. Acad. Sci. U.S.A.">
        <title>A Catalog of Tens of Thousands of Viruses from Human Metagenomes Reveals Hidden Associations with Chronic Diseases.</title>
        <authorList>
            <person name="Tisza M.J."/>
            <person name="Buck C.B."/>
        </authorList>
    </citation>
    <scope>NUCLEOTIDE SEQUENCE</scope>
    <source>
        <strain evidence="1">CtwwN25</strain>
    </source>
</reference>
<organism evidence="1">
    <name type="scientific">Myoviridae sp. ctwwN25</name>
    <dbReference type="NCBI Taxonomy" id="2825209"/>
    <lineage>
        <taxon>Viruses</taxon>
        <taxon>Duplodnaviria</taxon>
        <taxon>Heunggongvirae</taxon>
        <taxon>Uroviricota</taxon>
        <taxon>Caudoviricetes</taxon>
    </lineage>
</organism>